<dbReference type="Pfam" id="PF00246">
    <property type="entry name" value="Peptidase_M14"/>
    <property type="match status" value="1"/>
</dbReference>
<dbReference type="AlphaFoldDB" id="A0AAE1ZDP9"/>
<comment type="caution">
    <text evidence="6">The sequence shown here is derived from an EMBL/GenBank/DDBJ whole genome shotgun (WGS) entry which is preliminary data.</text>
</comment>
<dbReference type="EMBL" id="JALJAT010000003">
    <property type="protein sequence ID" value="KAK4471559.1"/>
    <property type="molecule type" value="Genomic_DNA"/>
</dbReference>
<feature type="region of interest" description="Disordered" evidence="4">
    <location>
        <begin position="635"/>
        <end position="662"/>
    </location>
</feature>
<dbReference type="Gene3D" id="2.60.40.3120">
    <property type="match status" value="1"/>
</dbReference>
<feature type="compositionally biased region" description="Polar residues" evidence="4">
    <location>
        <begin position="700"/>
        <end position="714"/>
    </location>
</feature>
<reference evidence="6" key="1">
    <citation type="submission" date="2022-04" db="EMBL/GenBank/DDBJ databases">
        <authorList>
            <person name="Xu L."/>
            <person name="Lv Z."/>
        </authorList>
    </citation>
    <scope>NUCLEOTIDE SEQUENCE</scope>
    <source>
        <strain evidence="6">LV_2022a</strain>
    </source>
</reference>
<feature type="domain" description="Peptidase M14" evidence="5">
    <location>
        <begin position="275"/>
        <end position="568"/>
    </location>
</feature>
<accession>A0AAE1ZDP9</accession>
<feature type="compositionally biased region" description="Basic and acidic residues" evidence="4">
    <location>
        <begin position="690"/>
        <end position="699"/>
    </location>
</feature>
<dbReference type="PROSITE" id="PS52035">
    <property type="entry name" value="PEPTIDASE_M14"/>
    <property type="match status" value="1"/>
</dbReference>
<evidence type="ECO:0000256" key="2">
    <source>
        <dbReference type="ARBA" id="ARBA00005988"/>
    </source>
</evidence>
<evidence type="ECO:0000259" key="5">
    <source>
        <dbReference type="PROSITE" id="PS52035"/>
    </source>
</evidence>
<feature type="active site" description="Proton donor/acceptor" evidence="3">
    <location>
        <position position="531"/>
    </location>
</feature>
<evidence type="ECO:0000313" key="7">
    <source>
        <dbReference type="Proteomes" id="UP001292079"/>
    </source>
</evidence>
<dbReference type="GO" id="GO:0004181">
    <property type="term" value="F:metallocarboxypeptidase activity"/>
    <property type="evidence" value="ECO:0007669"/>
    <property type="project" value="InterPro"/>
</dbReference>
<protein>
    <recommendedName>
        <fullName evidence="5">Peptidase M14 domain-containing protein</fullName>
    </recommendedName>
</protein>
<comment type="similarity">
    <text evidence="2 3">Belongs to the peptidase M14 family.</text>
</comment>
<feature type="region of interest" description="Disordered" evidence="4">
    <location>
        <begin position="599"/>
        <end position="619"/>
    </location>
</feature>
<dbReference type="GO" id="GO:0006508">
    <property type="term" value="P:proteolysis"/>
    <property type="evidence" value="ECO:0007669"/>
    <property type="project" value="InterPro"/>
</dbReference>
<gene>
    <name evidence="6" type="ORF">MN116_004976</name>
</gene>
<keyword evidence="7" id="KW-1185">Reference proteome</keyword>
<dbReference type="Gene3D" id="3.40.630.10">
    <property type="entry name" value="Zn peptidases"/>
    <property type="match status" value="1"/>
</dbReference>
<comment type="cofactor">
    <cofactor evidence="1">
        <name>Zn(2+)</name>
        <dbReference type="ChEBI" id="CHEBI:29105"/>
    </cofactor>
</comment>
<dbReference type="PANTHER" id="PTHR12756:SF45">
    <property type="entry name" value="CYTOSOLIC CARBOXYPEPTIDASE NNA1"/>
    <property type="match status" value="1"/>
</dbReference>
<dbReference type="SUPFAM" id="SSF53187">
    <property type="entry name" value="Zn-dependent exopeptidases"/>
    <property type="match status" value="1"/>
</dbReference>
<dbReference type="InterPro" id="IPR000834">
    <property type="entry name" value="Peptidase_M14"/>
</dbReference>
<dbReference type="GO" id="GO:0008270">
    <property type="term" value="F:zinc ion binding"/>
    <property type="evidence" value="ECO:0007669"/>
    <property type="project" value="InterPro"/>
</dbReference>
<feature type="region of interest" description="Disordered" evidence="4">
    <location>
        <begin position="680"/>
        <end position="714"/>
    </location>
</feature>
<dbReference type="Pfam" id="PF18027">
    <property type="entry name" value="Pepdidase_M14_N"/>
    <property type="match status" value="1"/>
</dbReference>
<evidence type="ECO:0000313" key="6">
    <source>
        <dbReference type="EMBL" id="KAK4471559.1"/>
    </source>
</evidence>
<evidence type="ECO:0000256" key="4">
    <source>
        <dbReference type="SAM" id="MobiDB-lite"/>
    </source>
</evidence>
<dbReference type="CDD" id="cd06907">
    <property type="entry name" value="M14_AGBL2-3_like"/>
    <property type="match status" value="1"/>
</dbReference>
<feature type="compositionally biased region" description="Basic residues" evidence="4">
    <location>
        <begin position="635"/>
        <end position="644"/>
    </location>
</feature>
<sequence length="1134" mass="131637">MLLCKLNVATCTNMRNDNENSSLTLVNVAVNLYLIQLFLINFRPLNFEIIPERIFHINKPPPQRERLYKPTGKEIQPAILGEYNNDNHNINTIVFQYEPLVGKFFTTSKIDGNIGQPINLPNDFNFLKFESRFECGNLSKAICIGPYEYELYLRPDLYTKKYTQWFYFRVQNTENVNSYRFTIVNFYKSTSLFGQGMRPLMYSEKMAKLNGIGWRRVGTEINYYPTKFMEPTANKLQLKSKSQTDDANKLQHAYSLTWKFTFPYPYDTVYFAACYPYTYTQLQEYLNRLALDSSIQKICQQTILCYTLANNPVPLLTITEPYDYDNDKQKSNKSDTETQSVDAHINNKPLVKKRCVVITARVHPGETQSSWMMKGLMDFLISTDPDAKVLRSNFMFKLVPMLNPDGVIVGNYRCSLSGCDLNRKYTSRLKRFFPTIWHTKQMIVNIMKEYEVVVYCDLHGHSRKQQMFIYGCKNQTPEKQYCSRIFPAMLGKNIPELFNFDKCKFAVQKEKEGTGRIVMWREGITNSYTLEATFCGTTGNELEEGYHFNSTDFEKMGSQFCDTLLDYIDPDHSKMEHIMEYLKNRSASLKMSKLNESEDGLFTSDDSESDSSDVGSDSSNCDELPAYYAYILQKKKGKSKRRMSQKREAKSINKKKTQSKTDAGTNHCVACCRDLNLTEENPKSRKHTPNKSECKKSSKIEVSNHQTSLGNRQNGYVSDGDISFKRNYTSFYSSTGKHAESDMICLKPYNGINKLYYYDKQRLNQSSTSQEILYKDHTTGRDKTFTRRESLRQKYHLTNQDLDLPKIDIGSNSLVNRFISIRRTYSAPTEHTQLANLPSSSLDFMQRKYNLNSNVNKRFSLENAYDSLVNNYSDIYHRNQSNISENVTIKHDCVSSQKCITYSNHFNHNEQLNKIPLFNNLTLMRNGQHQSDPNFSQTHNVGSDNNNNSITFSNINKRHPHIHSTMSQTTNEKPLSFHIQRKLNEIIPVNKRSDSHHVSSDALPSQLSNKLKMGNQFIFLIRNQYVLHEIKDENFKRINHRRKHEYSSVSYAPVHSDIILHVVSELNLYFVSGEENLLYEEHNLNYIIALDISKLQNNLTYTLLISFECCGNLLFLENARLRAYHSMLNRSALE</sequence>
<dbReference type="Proteomes" id="UP001292079">
    <property type="component" value="Unassembled WGS sequence"/>
</dbReference>
<dbReference type="InterPro" id="IPR050821">
    <property type="entry name" value="Cytosolic_carboxypeptidase"/>
</dbReference>
<proteinExistence type="inferred from homology"/>
<evidence type="ECO:0000256" key="3">
    <source>
        <dbReference type="PROSITE-ProRule" id="PRU01379"/>
    </source>
</evidence>
<name>A0AAE1ZDP9_SCHME</name>
<dbReference type="PANTHER" id="PTHR12756">
    <property type="entry name" value="CYTOSOLIC CARBOXYPEPTIDASE"/>
    <property type="match status" value="1"/>
</dbReference>
<reference evidence="6" key="2">
    <citation type="journal article" date="2023" name="Infect Dis Poverty">
        <title>Chromosome-scale genome of the human blood fluke Schistosoma mekongi and its implications for public health.</title>
        <authorList>
            <person name="Zhou M."/>
            <person name="Xu L."/>
            <person name="Xu D."/>
            <person name="Chen W."/>
            <person name="Khan J."/>
            <person name="Hu Y."/>
            <person name="Huang H."/>
            <person name="Wei H."/>
            <person name="Zhang Y."/>
            <person name="Chusongsang P."/>
            <person name="Tanasarnprasert K."/>
            <person name="Hu X."/>
            <person name="Limpanont Y."/>
            <person name="Lv Z."/>
        </authorList>
    </citation>
    <scope>NUCLEOTIDE SEQUENCE</scope>
    <source>
        <strain evidence="6">LV_2022a</strain>
    </source>
</reference>
<evidence type="ECO:0000256" key="1">
    <source>
        <dbReference type="ARBA" id="ARBA00001947"/>
    </source>
</evidence>
<dbReference type="InterPro" id="IPR040626">
    <property type="entry name" value="Pepdidase_M14_N"/>
</dbReference>
<organism evidence="6 7">
    <name type="scientific">Schistosoma mekongi</name>
    <name type="common">Parasitic worm</name>
    <dbReference type="NCBI Taxonomy" id="38744"/>
    <lineage>
        <taxon>Eukaryota</taxon>
        <taxon>Metazoa</taxon>
        <taxon>Spiralia</taxon>
        <taxon>Lophotrochozoa</taxon>
        <taxon>Platyhelminthes</taxon>
        <taxon>Trematoda</taxon>
        <taxon>Digenea</taxon>
        <taxon>Strigeidida</taxon>
        <taxon>Schistosomatoidea</taxon>
        <taxon>Schistosomatidae</taxon>
        <taxon>Schistosoma</taxon>
    </lineage>
</organism>